<reference evidence="10" key="2">
    <citation type="submission" date="2020-02" db="EMBL/GenBank/DDBJ databases">
        <authorList>
            <consortium name="NCBI Pathogen Detection Project"/>
        </authorList>
    </citation>
    <scope>NUCLEOTIDE SEQUENCE</scope>
    <source>
        <strain evidence="10">MA.MC_06-0661</strain>
    </source>
</reference>
<name>A0A761PWE4_SALER</name>
<dbReference type="AlphaFoldDB" id="A0A761PWE4"/>
<dbReference type="InterPro" id="IPR039426">
    <property type="entry name" value="TonB-dep_rcpt-like"/>
</dbReference>
<accession>A0A761PWE4</accession>
<evidence type="ECO:0000259" key="9">
    <source>
        <dbReference type="Pfam" id="PF00593"/>
    </source>
</evidence>
<comment type="subcellular location">
    <subcellularLocation>
        <location evidence="1 8">Cell outer membrane</location>
        <topology evidence="1 8">Multi-pass membrane protein</topology>
    </subcellularLocation>
</comment>
<evidence type="ECO:0000256" key="1">
    <source>
        <dbReference type="ARBA" id="ARBA00004571"/>
    </source>
</evidence>
<dbReference type="PANTHER" id="PTHR30069">
    <property type="entry name" value="TONB-DEPENDENT OUTER MEMBRANE RECEPTOR"/>
    <property type="match status" value="1"/>
</dbReference>
<dbReference type="PANTHER" id="PTHR30069:SF28">
    <property type="entry name" value="TONB-DEPENDENT RECEPTOR YNCD-RELATED"/>
    <property type="match status" value="1"/>
</dbReference>
<evidence type="ECO:0000256" key="7">
    <source>
        <dbReference type="ARBA" id="ARBA00023237"/>
    </source>
</evidence>
<feature type="domain" description="TonB-dependent receptor-like beta-barrel" evidence="9">
    <location>
        <begin position="7"/>
        <end position="325"/>
    </location>
</feature>
<organism evidence="10">
    <name type="scientific">Salmonella enterica</name>
    <name type="common">Salmonella choleraesuis</name>
    <dbReference type="NCBI Taxonomy" id="28901"/>
    <lineage>
        <taxon>Bacteria</taxon>
        <taxon>Pseudomonadati</taxon>
        <taxon>Pseudomonadota</taxon>
        <taxon>Gammaproteobacteria</taxon>
        <taxon>Enterobacterales</taxon>
        <taxon>Enterobacteriaceae</taxon>
        <taxon>Salmonella</taxon>
    </lineage>
</organism>
<evidence type="ECO:0000313" key="10">
    <source>
        <dbReference type="EMBL" id="HAG3106914.1"/>
    </source>
</evidence>
<keyword evidence="10" id="KW-0675">Receptor</keyword>
<keyword evidence="6 8" id="KW-0472">Membrane</keyword>
<proteinExistence type="inferred from homology"/>
<evidence type="ECO:0000256" key="2">
    <source>
        <dbReference type="ARBA" id="ARBA00022448"/>
    </source>
</evidence>
<sequence length="363" mass="40578">SRWTHRGELGVPVTFTGGVNYENMSENRKGYNNFRLNNGTPEFGHKGDLRRDERNLMWNVDPYLQTQWQLTQKLSLDAGVRYSSVWFDSNDHYIAPGNGDDSGDASYHHWLPAGSLKYALTDAWNLYLAAGRGFETPTINELSYRADGQSGFNFDLKPSTNDTVEVGSKTRIGNGLLTAALFQTDTDDEIVVASSMGGRTTYKNAGKTRRQGAELALDQRFAGDWRVKASWTWLDATYRSNVCQGQNCDGNRMPGIARNMGFASLGFIPDEGWYAGTDVRYMGDIMANDENTAKAPSYTVVGLNTGYKFNYSQLTVDIFGRVDNLFDKEYIGSVIVNESNGRYYEPAPGRNYGVGINLAWQFE</sequence>
<keyword evidence="7 8" id="KW-0998">Cell outer membrane</keyword>
<dbReference type="SUPFAM" id="SSF56935">
    <property type="entry name" value="Porins"/>
    <property type="match status" value="1"/>
</dbReference>
<dbReference type="GO" id="GO:0044718">
    <property type="term" value="P:siderophore transmembrane transport"/>
    <property type="evidence" value="ECO:0007669"/>
    <property type="project" value="TreeGrafter"/>
</dbReference>
<evidence type="ECO:0000256" key="8">
    <source>
        <dbReference type="PROSITE-ProRule" id="PRU01360"/>
    </source>
</evidence>
<keyword evidence="4 8" id="KW-0812">Transmembrane</keyword>
<feature type="non-terminal residue" evidence="10">
    <location>
        <position position="1"/>
    </location>
</feature>
<dbReference type="PROSITE" id="PS52016">
    <property type="entry name" value="TONB_DEPENDENT_REC_3"/>
    <property type="match status" value="1"/>
</dbReference>
<dbReference type="InterPro" id="IPR000531">
    <property type="entry name" value="Beta-barrel_TonB"/>
</dbReference>
<evidence type="ECO:0000256" key="3">
    <source>
        <dbReference type="ARBA" id="ARBA00022452"/>
    </source>
</evidence>
<dbReference type="GO" id="GO:0009279">
    <property type="term" value="C:cell outer membrane"/>
    <property type="evidence" value="ECO:0007669"/>
    <property type="project" value="UniProtKB-SubCell"/>
</dbReference>
<keyword evidence="2 8" id="KW-0813">Transport</keyword>
<dbReference type="GO" id="GO:0015344">
    <property type="term" value="F:siderophore uptake transmembrane transporter activity"/>
    <property type="evidence" value="ECO:0007669"/>
    <property type="project" value="TreeGrafter"/>
</dbReference>
<comment type="similarity">
    <text evidence="8">Belongs to the TonB-dependent receptor family.</text>
</comment>
<dbReference type="Gene3D" id="2.40.170.20">
    <property type="entry name" value="TonB-dependent receptor, beta-barrel domain"/>
    <property type="match status" value="1"/>
</dbReference>
<comment type="caution">
    <text evidence="10">The sequence shown here is derived from an EMBL/GenBank/DDBJ whole genome shotgun (WGS) entry which is preliminary data.</text>
</comment>
<evidence type="ECO:0000256" key="4">
    <source>
        <dbReference type="ARBA" id="ARBA00022692"/>
    </source>
</evidence>
<keyword evidence="3 8" id="KW-1134">Transmembrane beta strand</keyword>
<reference evidence="10" key="1">
    <citation type="journal article" date="2018" name="Genome Biol.">
        <title>SKESA: strategic k-mer extension for scrupulous assemblies.</title>
        <authorList>
            <person name="Souvorov A."/>
            <person name="Agarwala R."/>
            <person name="Lipman D.J."/>
        </authorList>
    </citation>
    <scope>NUCLEOTIDE SEQUENCE</scope>
    <source>
        <strain evidence="10">MA.MC_06-0661</strain>
    </source>
</reference>
<protein>
    <submittedName>
        <fullName evidence="10">TonB-dependent receptor</fullName>
    </submittedName>
</protein>
<gene>
    <name evidence="10" type="ORF">G8108_004882</name>
</gene>
<dbReference type="Pfam" id="PF00593">
    <property type="entry name" value="TonB_dep_Rec_b-barrel"/>
    <property type="match status" value="1"/>
</dbReference>
<dbReference type="EMBL" id="DAAXYK010000051">
    <property type="protein sequence ID" value="HAG3106914.1"/>
    <property type="molecule type" value="Genomic_DNA"/>
</dbReference>
<dbReference type="InterPro" id="IPR036942">
    <property type="entry name" value="Beta-barrel_TonB_sf"/>
</dbReference>
<keyword evidence="5" id="KW-0798">TonB box</keyword>
<evidence type="ECO:0000256" key="6">
    <source>
        <dbReference type="ARBA" id="ARBA00023136"/>
    </source>
</evidence>
<evidence type="ECO:0000256" key="5">
    <source>
        <dbReference type="ARBA" id="ARBA00023077"/>
    </source>
</evidence>